<evidence type="ECO:0000313" key="3">
    <source>
        <dbReference type="Proteomes" id="UP000319148"/>
    </source>
</evidence>
<reference evidence="3" key="1">
    <citation type="submission" date="2019-06" db="EMBL/GenBank/DDBJ databases">
        <title>The complete genome of Emcibacter congregatus ZYLT.</title>
        <authorList>
            <person name="Zhao Z."/>
        </authorList>
    </citation>
    <scope>NUCLEOTIDE SEQUENCE [LARGE SCALE GENOMIC DNA]</scope>
    <source>
        <strain evidence="3">MCCC 1A06723</strain>
    </source>
</reference>
<keyword evidence="1" id="KW-1133">Transmembrane helix</keyword>
<feature type="transmembrane region" description="Helical" evidence="1">
    <location>
        <begin position="16"/>
        <end position="36"/>
    </location>
</feature>
<name>A0A501PMJ8_9PROT</name>
<dbReference type="Proteomes" id="UP000319148">
    <property type="component" value="Unassembled WGS sequence"/>
</dbReference>
<dbReference type="EMBL" id="VFIY01000005">
    <property type="protein sequence ID" value="TPD61378.1"/>
    <property type="molecule type" value="Genomic_DNA"/>
</dbReference>
<evidence type="ECO:0000313" key="2">
    <source>
        <dbReference type="EMBL" id="TPD61378.1"/>
    </source>
</evidence>
<comment type="caution">
    <text evidence="2">The sequence shown here is derived from an EMBL/GenBank/DDBJ whole genome shotgun (WGS) entry which is preliminary data.</text>
</comment>
<keyword evidence="1" id="KW-0812">Transmembrane</keyword>
<keyword evidence="3" id="KW-1185">Reference proteome</keyword>
<proteinExistence type="predicted"/>
<organism evidence="2 3">
    <name type="scientific">Emcibacter nanhaiensis</name>
    <dbReference type="NCBI Taxonomy" id="1505037"/>
    <lineage>
        <taxon>Bacteria</taxon>
        <taxon>Pseudomonadati</taxon>
        <taxon>Pseudomonadota</taxon>
        <taxon>Alphaproteobacteria</taxon>
        <taxon>Emcibacterales</taxon>
        <taxon>Emcibacteraceae</taxon>
        <taxon>Emcibacter</taxon>
    </lineage>
</organism>
<gene>
    <name evidence="2" type="ORF">FIV46_03995</name>
</gene>
<accession>A0A501PMJ8</accession>
<dbReference type="AlphaFoldDB" id="A0A501PMJ8"/>
<keyword evidence="1" id="KW-0472">Membrane</keyword>
<protein>
    <submittedName>
        <fullName evidence="2">Uncharacterized protein</fullName>
    </submittedName>
</protein>
<dbReference type="RefSeq" id="WP_139938659.1">
    <property type="nucleotide sequence ID" value="NZ_JBHSYP010000003.1"/>
</dbReference>
<sequence length="130" mass="13922">MFSSLHQQSRSRTGHLATYGPALFCFLASFIILLFIKLAPADSRDLAVVFPAGYSLEESFRATAGSGVYVTGSGAFDNIVHFRTPRGGSRQDILDKLYAAGAVIVINPFGAVGCFARTPAQYQKKVATNA</sequence>
<evidence type="ECO:0000256" key="1">
    <source>
        <dbReference type="SAM" id="Phobius"/>
    </source>
</evidence>
<feature type="transmembrane region" description="Helical" evidence="1">
    <location>
        <begin position="97"/>
        <end position="116"/>
    </location>
</feature>